<dbReference type="RefSeq" id="WP_380225572.1">
    <property type="nucleotide sequence ID" value="NZ_JAPKNH010000016.1"/>
</dbReference>
<dbReference type="PANTHER" id="PTHR30204:SF90">
    <property type="entry name" value="HTH-TYPE TRANSCRIPTIONAL ACTIVATOR MTA"/>
    <property type="match status" value="1"/>
</dbReference>
<evidence type="ECO:0000313" key="4">
    <source>
        <dbReference type="Proteomes" id="UP001596150"/>
    </source>
</evidence>
<dbReference type="SMART" id="SM00422">
    <property type="entry name" value="HTH_MERR"/>
    <property type="match status" value="1"/>
</dbReference>
<dbReference type="InterPro" id="IPR009061">
    <property type="entry name" value="DNA-bd_dom_put_sf"/>
</dbReference>
<protein>
    <submittedName>
        <fullName evidence="3">MerR family transcriptional regulator</fullName>
    </submittedName>
</protein>
<dbReference type="Gene3D" id="1.10.1660.10">
    <property type="match status" value="1"/>
</dbReference>
<dbReference type="SUPFAM" id="SSF46955">
    <property type="entry name" value="Putative DNA-binding domain"/>
    <property type="match status" value="1"/>
</dbReference>
<reference evidence="4" key="1">
    <citation type="journal article" date="2019" name="Int. J. Syst. Evol. Microbiol.">
        <title>The Global Catalogue of Microorganisms (GCM) 10K type strain sequencing project: providing services to taxonomists for standard genome sequencing and annotation.</title>
        <authorList>
            <consortium name="The Broad Institute Genomics Platform"/>
            <consortium name="The Broad Institute Genome Sequencing Center for Infectious Disease"/>
            <person name="Wu L."/>
            <person name="Ma J."/>
        </authorList>
    </citation>
    <scope>NUCLEOTIDE SEQUENCE [LARGE SCALE GENOMIC DNA]</scope>
    <source>
        <strain evidence="4">KACC 12633</strain>
    </source>
</reference>
<organism evidence="3 4">
    <name type="scientific">Kaistia terrae</name>
    <dbReference type="NCBI Taxonomy" id="537017"/>
    <lineage>
        <taxon>Bacteria</taxon>
        <taxon>Pseudomonadati</taxon>
        <taxon>Pseudomonadota</taxon>
        <taxon>Alphaproteobacteria</taxon>
        <taxon>Hyphomicrobiales</taxon>
        <taxon>Kaistiaceae</taxon>
        <taxon>Kaistia</taxon>
    </lineage>
</organism>
<comment type="caution">
    <text evidence="3">The sequence shown here is derived from an EMBL/GenBank/DDBJ whole genome shotgun (WGS) entry which is preliminary data.</text>
</comment>
<evidence type="ECO:0000313" key="3">
    <source>
        <dbReference type="EMBL" id="MFC5518960.1"/>
    </source>
</evidence>
<evidence type="ECO:0000259" key="2">
    <source>
        <dbReference type="PROSITE" id="PS50937"/>
    </source>
</evidence>
<dbReference type="PANTHER" id="PTHR30204">
    <property type="entry name" value="REDOX-CYCLING DRUG-SENSING TRANSCRIPTIONAL ACTIVATOR SOXR"/>
    <property type="match status" value="1"/>
</dbReference>
<gene>
    <name evidence="3" type="ORF">ACFPP9_24570</name>
</gene>
<evidence type="ECO:0000256" key="1">
    <source>
        <dbReference type="ARBA" id="ARBA00023125"/>
    </source>
</evidence>
<dbReference type="PROSITE" id="PS50937">
    <property type="entry name" value="HTH_MERR_2"/>
    <property type="match status" value="1"/>
</dbReference>
<feature type="domain" description="HTH merR-type" evidence="2">
    <location>
        <begin position="3"/>
        <end position="70"/>
    </location>
</feature>
<dbReference type="InterPro" id="IPR000551">
    <property type="entry name" value="MerR-type_HTH_dom"/>
</dbReference>
<dbReference type="Pfam" id="PF13411">
    <property type="entry name" value="MerR_1"/>
    <property type="match status" value="1"/>
</dbReference>
<accession>A0ABW0Q2A6</accession>
<proteinExistence type="predicted"/>
<sequence>MAEYGIGDLAAEFHLTYRTLRFWEQIGILNPERRGLDRIYTTADRDWVRNVVAWSAAGFSLREIETMRSMTPAVREDYLRKRLSAIQSDADAAYANQCRAIEAVMATIPEPRRAHG</sequence>
<dbReference type="InterPro" id="IPR047057">
    <property type="entry name" value="MerR_fam"/>
</dbReference>
<keyword evidence="1" id="KW-0238">DNA-binding</keyword>
<dbReference type="EMBL" id="JBHSML010000030">
    <property type="protein sequence ID" value="MFC5518960.1"/>
    <property type="molecule type" value="Genomic_DNA"/>
</dbReference>
<name>A0ABW0Q2A6_9HYPH</name>
<dbReference type="Proteomes" id="UP001596150">
    <property type="component" value="Unassembled WGS sequence"/>
</dbReference>
<keyword evidence="4" id="KW-1185">Reference proteome</keyword>